<accession>F0RPF1</accession>
<dbReference type="RefSeq" id="WP_013622989.1">
    <property type="nucleotide sequence ID" value="NC_015169.1"/>
</dbReference>
<feature type="chain" id="PRO_5003255467" evidence="1">
    <location>
        <begin position="27"/>
        <end position="540"/>
    </location>
</feature>
<name>F0RPF1_DEIPM</name>
<dbReference type="OrthoDB" id="9806464at2"/>
<reference evidence="2 3" key="1">
    <citation type="submission" date="2011-02" db="EMBL/GenBank/DDBJ databases">
        <title>The complete sequence of plasmid1 of Deinococcus proteolyticus DSM 20540.</title>
        <authorList>
            <consortium name="US DOE Joint Genome Institute (JGI-PGF)"/>
            <person name="Lucas S."/>
            <person name="Copeland A."/>
            <person name="Lapidus A."/>
            <person name="Bruce D."/>
            <person name="Goodwin L."/>
            <person name="Pitluck S."/>
            <person name="Kyrpides N."/>
            <person name="Mavromatis K."/>
            <person name="Pagani I."/>
            <person name="Ivanova N."/>
            <person name="Ovchinnikova G."/>
            <person name="Zeytun A."/>
            <person name="Detter J.C."/>
            <person name="Han C."/>
            <person name="Land M."/>
            <person name="Hauser L."/>
            <person name="Markowitz V."/>
            <person name="Cheng J.-F."/>
            <person name="Hugenholtz P."/>
            <person name="Woyke T."/>
            <person name="Wu D."/>
            <person name="Pukall R."/>
            <person name="Steenblock K."/>
            <person name="Brambilla E."/>
            <person name="Klenk H.-P."/>
            <person name="Eisen J.A."/>
        </authorList>
    </citation>
    <scope>NUCLEOTIDE SEQUENCE [LARGE SCALE GENOMIC DNA]</scope>
    <source>
        <strain evidence="3">ATCC 35074 / DSM 20540 / JCM 6276 / NBRC 101906 / NCIMB 13154 / VKM Ac-1939 / CCM 2703 / MRP</strain>
        <plasmid evidence="3">Plasmid pDEIPR01</plasmid>
    </source>
</reference>
<sequence>MPQKLTVRKVLALTGFLVSGVIPAQAQGSAGANSLFAEPQGFSHAGLKTPEQETPAAAGTILRYTLQGSRPTATSQALTGRLQLTPPAPAVGPLALHPTTLPGSRLAWRAPAGEFPRLTVVRTQAFRNGVAEGPAVTRSYALGRNAELLRGPLPVVSLTLEPGDLVGREQGIYVPGSGRTLAQTNFSARGRESERPVHVEWFENGQRLLAQDAGVRISGNATRALPQKSLNLYARSSYGPGKFRFSPFAERGPDTFDKLRLRSSGQDQEWTRFRDCLIHDLLRPTGLDVQRCRPARVFVNGEYWGLHNLREDADPETLAGRHRIQAKDVVIVDTYGLLEEGDKGDDASFWELLELLETGGSVQEVEQRLDLNNTFDYLAAQLFTGNDDWPENNASLWRHSGPPRRGPADGRWRWIVEDTDQAYNHPDAPSVKRLLGLSPQFPVDAQAPATLAFRYVMNDPKLRGRFLARLDRHMQTTFAPQRALDRIDFYHGLLAPEMPRTVARWHQPASLERWEFEVGVLRDFAVERPRHLRAELASLR</sequence>
<keyword evidence="2" id="KW-0614">Plasmid</keyword>
<feature type="signal peptide" evidence="1">
    <location>
        <begin position="1"/>
        <end position="26"/>
    </location>
</feature>
<gene>
    <name evidence="2" type="ordered locus">Deipr_2127</name>
</gene>
<dbReference type="EMBL" id="CP002537">
    <property type="protein sequence ID" value="ADY27257.1"/>
    <property type="molecule type" value="Genomic_DNA"/>
</dbReference>
<keyword evidence="2" id="KW-0167">Capsid protein</keyword>
<proteinExistence type="predicted"/>
<dbReference type="AlphaFoldDB" id="F0RPF1"/>
<keyword evidence="2" id="KW-0946">Virion</keyword>
<dbReference type="Pfam" id="PF08757">
    <property type="entry name" value="CotH"/>
    <property type="match status" value="1"/>
</dbReference>
<dbReference type="InterPro" id="IPR014867">
    <property type="entry name" value="Spore_coat_CotH_CotH2/3/7"/>
</dbReference>
<evidence type="ECO:0000313" key="3">
    <source>
        <dbReference type="Proteomes" id="UP000007718"/>
    </source>
</evidence>
<evidence type="ECO:0000313" key="2">
    <source>
        <dbReference type="EMBL" id="ADY27257.1"/>
    </source>
</evidence>
<keyword evidence="3" id="KW-1185">Reference proteome</keyword>
<dbReference type="HOGENOM" id="CLU_008731_1_0_0"/>
<organism evidence="2 3">
    <name type="scientific">Deinococcus proteolyticus (strain ATCC 35074 / DSM 20540 / JCM 6276 / NBRC 101906 / NCIMB 13154 / VKM Ac-1939 / CCM 2703 / MRP)</name>
    <dbReference type="NCBI Taxonomy" id="693977"/>
    <lineage>
        <taxon>Bacteria</taxon>
        <taxon>Thermotogati</taxon>
        <taxon>Deinococcota</taxon>
        <taxon>Deinococci</taxon>
        <taxon>Deinococcales</taxon>
        <taxon>Deinococcaceae</taxon>
        <taxon>Deinococcus</taxon>
    </lineage>
</organism>
<protein>
    <submittedName>
        <fullName evidence="2">Spore coat protein CotH</fullName>
    </submittedName>
</protein>
<keyword evidence="1" id="KW-0732">Signal</keyword>
<geneLocation type="plasmid" evidence="2 3">
    <name>pDEIPR01</name>
</geneLocation>
<evidence type="ECO:0000256" key="1">
    <source>
        <dbReference type="SAM" id="SignalP"/>
    </source>
</evidence>
<dbReference type="KEGG" id="dpt:Deipr_2127"/>
<dbReference type="Proteomes" id="UP000007718">
    <property type="component" value="Plasmid pDEIPR01"/>
</dbReference>